<dbReference type="Proteomes" id="UP000316639">
    <property type="component" value="Unassembled WGS sequence"/>
</dbReference>
<dbReference type="Pfam" id="PF01409">
    <property type="entry name" value="tRNA-synt_2d"/>
    <property type="match status" value="1"/>
</dbReference>
<evidence type="ECO:0000256" key="4">
    <source>
        <dbReference type="ARBA" id="ARBA00022840"/>
    </source>
</evidence>
<keyword evidence="5" id="KW-0648">Protein biosynthesis</keyword>
<dbReference type="InterPro" id="IPR005121">
    <property type="entry name" value="Fdx_antiC-bd"/>
</dbReference>
<dbReference type="SUPFAM" id="SSF55681">
    <property type="entry name" value="Class II aaRS and biotin synthetases"/>
    <property type="match status" value="1"/>
</dbReference>
<proteinExistence type="inferred from homology"/>
<keyword evidence="2" id="KW-0436">Ligase</keyword>
<dbReference type="GO" id="GO:0005524">
    <property type="term" value="F:ATP binding"/>
    <property type="evidence" value="ECO:0007669"/>
    <property type="project" value="UniProtKB-KW"/>
</dbReference>
<evidence type="ECO:0000259" key="7">
    <source>
        <dbReference type="PROSITE" id="PS51447"/>
    </source>
</evidence>
<dbReference type="GO" id="GO:0004812">
    <property type="term" value="F:aminoacyl-tRNA ligase activity"/>
    <property type="evidence" value="ECO:0007669"/>
    <property type="project" value="UniProtKB-KW"/>
</dbReference>
<accession>A0A563EG81</accession>
<dbReference type="InterPro" id="IPR036690">
    <property type="entry name" value="Fdx_antiC-bd_sf"/>
</dbReference>
<evidence type="ECO:0000256" key="1">
    <source>
        <dbReference type="ARBA" id="ARBA00008226"/>
    </source>
</evidence>
<dbReference type="EMBL" id="VOBR01000045">
    <property type="protein sequence ID" value="TWP44991.1"/>
    <property type="molecule type" value="Genomic_DNA"/>
</dbReference>
<keyword evidence="4" id="KW-0067">ATP-binding</keyword>
<dbReference type="AlphaFoldDB" id="A0A563EG81"/>
<sequence>MGLLMHRTEELTRALSVRDLTDPAQGPHAIQLVVDAITAALPGPVRVVRQHPVVPVDHNYEHLGYPADAVTRDARYTRYVSETCMLRSHTSAMIPPALRRTSPNTTLVCPGMVYRRDTVDRLHTGTPHQLDVWRISDAPGDIDALVEAVVRAALPGAEYRTTPSEHPYTETGRQVDVRHDGQWVEVGECGTAARHVLDRAGLPAGVHGLASGWGLDRLLMLRKGVPDIRLLRESDPRVARQMRDPAPYRPVSRHPRMIRDISIATTPEADLETIGAVVRDVVPEEVVEEIEILSETPVDELPRQAAERLGARPGQKNVLLRLTLRAPARTLTDGEANEIRDRIYASLRATPA</sequence>
<evidence type="ECO:0000256" key="3">
    <source>
        <dbReference type="ARBA" id="ARBA00022741"/>
    </source>
</evidence>
<keyword evidence="3" id="KW-0547">Nucleotide-binding</keyword>
<name>A0A563EG81_9PSEU</name>
<comment type="caution">
    <text evidence="8">The sequence shown here is derived from an EMBL/GenBank/DDBJ whole genome shotgun (WGS) entry which is preliminary data.</text>
</comment>
<protein>
    <recommendedName>
        <fullName evidence="7">FDX-ACB domain-containing protein</fullName>
    </recommendedName>
</protein>
<dbReference type="SUPFAM" id="SSF54991">
    <property type="entry name" value="Anticodon-binding domain of PheRS"/>
    <property type="match status" value="1"/>
</dbReference>
<dbReference type="OrthoDB" id="489670at2"/>
<comment type="similarity">
    <text evidence="1">Belongs to the class-II aminoacyl-tRNA synthetase family.</text>
</comment>
<keyword evidence="9" id="KW-1185">Reference proteome</keyword>
<evidence type="ECO:0000313" key="9">
    <source>
        <dbReference type="Proteomes" id="UP000316639"/>
    </source>
</evidence>
<dbReference type="Gene3D" id="3.30.70.380">
    <property type="entry name" value="Ferrodoxin-fold anticodon-binding domain"/>
    <property type="match status" value="1"/>
</dbReference>
<feature type="domain" description="FDX-ACB" evidence="7">
    <location>
        <begin position="252"/>
        <end position="352"/>
    </location>
</feature>
<dbReference type="SMART" id="SM00896">
    <property type="entry name" value="FDX-ACB"/>
    <property type="match status" value="1"/>
</dbReference>
<keyword evidence="6" id="KW-0030">Aminoacyl-tRNA synthetase</keyword>
<dbReference type="GO" id="GO:0043039">
    <property type="term" value="P:tRNA aminoacylation"/>
    <property type="evidence" value="ECO:0007669"/>
    <property type="project" value="InterPro"/>
</dbReference>
<evidence type="ECO:0000256" key="6">
    <source>
        <dbReference type="ARBA" id="ARBA00023146"/>
    </source>
</evidence>
<reference evidence="8 9" key="1">
    <citation type="submission" date="2019-07" db="EMBL/GenBank/DDBJ databases">
        <title>Lentzea xizangensis sp. nov., isolated from Qinghai-Tibetan Plateau Soils.</title>
        <authorList>
            <person name="Huang J."/>
        </authorList>
    </citation>
    <scope>NUCLEOTIDE SEQUENCE [LARGE SCALE GENOMIC DNA]</scope>
    <source>
        <strain evidence="8 9">FXJ1.1311</strain>
    </source>
</reference>
<dbReference type="Gene3D" id="3.30.930.10">
    <property type="entry name" value="Bira Bifunctional Protein, Domain 2"/>
    <property type="match status" value="1"/>
</dbReference>
<dbReference type="InterPro" id="IPR045864">
    <property type="entry name" value="aa-tRNA-synth_II/BPL/LPL"/>
</dbReference>
<dbReference type="GO" id="GO:0000049">
    <property type="term" value="F:tRNA binding"/>
    <property type="evidence" value="ECO:0007669"/>
    <property type="project" value="InterPro"/>
</dbReference>
<organism evidence="8 9">
    <name type="scientific">Lentzea tibetensis</name>
    <dbReference type="NCBI Taxonomy" id="2591470"/>
    <lineage>
        <taxon>Bacteria</taxon>
        <taxon>Bacillati</taxon>
        <taxon>Actinomycetota</taxon>
        <taxon>Actinomycetes</taxon>
        <taxon>Pseudonocardiales</taxon>
        <taxon>Pseudonocardiaceae</taxon>
        <taxon>Lentzea</taxon>
    </lineage>
</organism>
<evidence type="ECO:0000313" key="8">
    <source>
        <dbReference type="EMBL" id="TWP44991.1"/>
    </source>
</evidence>
<evidence type="ECO:0000256" key="5">
    <source>
        <dbReference type="ARBA" id="ARBA00022917"/>
    </source>
</evidence>
<dbReference type="InterPro" id="IPR002319">
    <property type="entry name" value="Phenylalanyl-tRNA_Synthase"/>
</dbReference>
<dbReference type="PROSITE" id="PS51447">
    <property type="entry name" value="FDX_ACB"/>
    <property type="match status" value="1"/>
</dbReference>
<evidence type="ECO:0000256" key="2">
    <source>
        <dbReference type="ARBA" id="ARBA00022598"/>
    </source>
</evidence>
<dbReference type="GO" id="GO:0006412">
    <property type="term" value="P:translation"/>
    <property type="evidence" value="ECO:0007669"/>
    <property type="project" value="UniProtKB-KW"/>
</dbReference>
<gene>
    <name evidence="8" type="ORF">FKR81_40225</name>
</gene>